<dbReference type="InterPro" id="IPR027417">
    <property type="entry name" value="P-loop_NTPase"/>
</dbReference>
<dbReference type="InterPro" id="IPR050678">
    <property type="entry name" value="DNA_Partitioning_ATPase"/>
</dbReference>
<dbReference type="Gene3D" id="3.40.50.300">
    <property type="entry name" value="P-loop containing nucleotide triphosphate hydrolases"/>
    <property type="match status" value="1"/>
</dbReference>
<dbReference type="Pfam" id="PF06564">
    <property type="entry name" value="CBP_BcsQ"/>
    <property type="match status" value="1"/>
</dbReference>
<evidence type="ECO:0000313" key="1">
    <source>
        <dbReference type="EMBL" id="QJR28471.1"/>
    </source>
</evidence>
<dbReference type="Proteomes" id="UP000501130">
    <property type="component" value="Chromosome"/>
</dbReference>
<accession>A0ABX6N280</accession>
<evidence type="ECO:0000313" key="2">
    <source>
        <dbReference type="Proteomes" id="UP000501130"/>
    </source>
</evidence>
<dbReference type="RefSeq" id="WP_171097333.1">
    <property type="nucleotide sequence ID" value="NZ_CP053084.1"/>
</dbReference>
<protein>
    <submittedName>
        <fullName evidence="1">Cellulose synthase operon protein YhjQ</fullName>
    </submittedName>
</protein>
<organism evidence="1 2">
    <name type="scientific">Limnobacter profundi</name>
    <dbReference type="NCBI Taxonomy" id="2732163"/>
    <lineage>
        <taxon>Bacteria</taxon>
        <taxon>Pseudomonadati</taxon>
        <taxon>Pseudomonadota</taxon>
        <taxon>Betaproteobacteria</taxon>
        <taxon>Burkholderiales</taxon>
        <taxon>Burkholderiaceae</taxon>
        <taxon>Limnobacter</taxon>
    </lineage>
</organism>
<dbReference type="EMBL" id="CP053084">
    <property type="protein sequence ID" value="QJR28471.1"/>
    <property type="molecule type" value="Genomic_DNA"/>
</dbReference>
<dbReference type="InterPro" id="IPR017746">
    <property type="entry name" value="Cellulose_synthase_operon_BcsQ"/>
</dbReference>
<dbReference type="NCBIfam" id="TIGR03371">
    <property type="entry name" value="cellulose_yhjQ"/>
    <property type="match status" value="1"/>
</dbReference>
<reference evidence="1 2" key="1">
    <citation type="submission" date="2020-05" db="EMBL/GenBank/DDBJ databases">
        <title>Compete genome of Limnobacter sp. SAORIC-580.</title>
        <authorList>
            <person name="Song J."/>
            <person name="Cho J.-C."/>
        </authorList>
    </citation>
    <scope>NUCLEOTIDE SEQUENCE [LARGE SCALE GENOMIC DNA]</scope>
    <source>
        <strain evidence="1 2">SAORIC-580</strain>
    </source>
</reference>
<proteinExistence type="predicted"/>
<dbReference type="PANTHER" id="PTHR13696">
    <property type="entry name" value="P-LOOP CONTAINING NUCLEOSIDE TRIPHOSPHATE HYDROLASE"/>
    <property type="match status" value="1"/>
</dbReference>
<keyword evidence="2" id="KW-1185">Reference proteome</keyword>
<dbReference type="SUPFAM" id="SSF52540">
    <property type="entry name" value="P-loop containing nucleoside triphosphate hydrolases"/>
    <property type="match status" value="1"/>
</dbReference>
<sequence>MIIIALVSPTGGAGRTSLAIAAATQLNMLGRNVTLVQADPANNIEFQLGYSSRSARGLAHVILQGEPIGQALNTTNASFKLLPFGEVSVAQQLAIDRVLMEQPQRLTDLFQQDEFADDAVVIIDLPRWPAPWCQKVMALSDLNLITLIPDSASVLGIDTLLPHLLESRGASYFLMNRFDSAKVLHLDLWTLCKMKLSHRLLPFYLHEDQALAESLAAGLALADYAPRSQLVEDQQKLCNWIDAEIG</sequence>
<gene>
    <name evidence="1" type="primary">yhjQ</name>
    <name evidence="1" type="ORF">HKT17_01460</name>
</gene>
<name>A0ABX6N280_9BURK</name>
<dbReference type="PANTHER" id="PTHR13696:SF99">
    <property type="entry name" value="COBYRINIC ACID AC-DIAMIDE SYNTHASE"/>
    <property type="match status" value="1"/>
</dbReference>